<dbReference type="RefSeq" id="WP_377005723.1">
    <property type="nucleotide sequence ID" value="NZ_JBHSGG010000048.1"/>
</dbReference>
<dbReference type="InterPro" id="IPR011322">
    <property type="entry name" value="N-reg_PII-like_a/b"/>
</dbReference>
<keyword evidence="3" id="KW-1185">Reference proteome</keyword>
<dbReference type="Proteomes" id="UP001595892">
    <property type="component" value="Unassembled WGS sequence"/>
</dbReference>
<reference evidence="3" key="1">
    <citation type="journal article" date="2019" name="Int. J. Syst. Evol. Microbiol.">
        <title>The Global Catalogue of Microorganisms (GCM) 10K type strain sequencing project: providing services to taxonomists for standard genome sequencing and annotation.</title>
        <authorList>
            <consortium name="The Broad Institute Genomics Platform"/>
            <consortium name="The Broad Institute Genome Sequencing Center for Infectious Disease"/>
            <person name="Wu L."/>
            <person name="Ma J."/>
        </authorList>
    </citation>
    <scope>NUCLEOTIDE SEQUENCE [LARGE SCALE GENOMIC DNA]</scope>
    <source>
        <strain evidence="3">CGMCC 1.13574</strain>
    </source>
</reference>
<name>A0ABV9NMR9_9GAMM</name>
<dbReference type="InterPro" id="IPR018551">
    <property type="entry name" value="DUF2007"/>
</dbReference>
<dbReference type="Pfam" id="PF09413">
    <property type="entry name" value="DUF2007"/>
    <property type="match status" value="1"/>
</dbReference>
<sequence>MRVVYEAAHLIDAYLVRGALEEAGIPVFVRGEHLTGAMGDLPVLGMVAVCVPESAYGRASAIVADVDAALRAADADAEDERPDGGMLQA</sequence>
<evidence type="ECO:0000313" key="2">
    <source>
        <dbReference type="EMBL" id="MFC4729657.1"/>
    </source>
</evidence>
<dbReference type="EMBL" id="JBHSGG010000048">
    <property type="protein sequence ID" value="MFC4729657.1"/>
    <property type="molecule type" value="Genomic_DNA"/>
</dbReference>
<accession>A0ABV9NMR9</accession>
<proteinExistence type="predicted"/>
<dbReference type="SUPFAM" id="SSF54913">
    <property type="entry name" value="GlnB-like"/>
    <property type="match status" value="1"/>
</dbReference>
<comment type="caution">
    <text evidence="2">The sequence shown here is derived from an EMBL/GenBank/DDBJ whole genome shotgun (WGS) entry which is preliminary data.</text>
</comment>
<protein>
    <submittedName>
        <fullName evidence="2">DUF2007 domain-containing protein</fullName>
    </submittedName>
</protein>
<organism evidence="2 3">
    <name type="scientific">Coralloluteibacterium thermophilum</name>
    <dbReference type="NCBI Taxonomy" id="2707049"/>
    <lineage>
        <taxon>Bacteria</taxon>
        <taxon>Pseudomonadati</taxon>
        <taxon>Pseudomonadota</taxon>
        <taxon>Gammaproteobacteria</taxon>
        <taxon>Lysobacterales</taxon>
        <taxon>Lysobacteraceae</taxon>
        <taxon>Coralloluteibacterium</taxon>
    </lineage>
</organism>
<gene>
    <name evidence="2" type="ORF">ACFO3Q_15925</name>
</gene>
<feature type="domain" description="DUF2007" evidence="1">
    <location>
        <begin position="1"/>
        <end position="66"/>
    </location>
</feature>
<dbReference type="Gene3D" id="3.30.70.790">
    <property type="entry name" value="UreE, C-terminal domain"/>
    <property type="match status" value="1"/>
</dbReference>
<evidence type="ECO:0000259" key="1">
    <source>
        <dbReference type="Pfam" id="PF09413"/>
    </source>
</evidence>
<evidence type="ECO:0000313" key="3">
    <source>
        <dbReference type="Proteomes" id="UP001595892"/>
    </source>
</evidence>